<feature type="transmembrane region" description="Helical" evidence="1">
    <location>
        <begin position="42"/>
        <end position="63"/>
    </location>
</feature>
<protein>
    <submittedName>
        <fullName evidence="2">Uncharacterized protein</fullName>
    </submittedName>
</protein>
<name>A0A7K1G8A8_9FLAO</name>
<organism evidence="2 3">
    <name type="scientific">Winogradskyella ouciana</name>
    <dbReference type="NCBI Taxonomy" id="2608631"/>
    <lineage>
        <taxon>Bacteria</taxon>
        <taxon>Pseudomonadati</taxon>
        <taxon>Bacteroidota</taxon>
        <taxon>Flavobacteriia</taxon>
        <taxon>Flavobacteriales</taxon>
        <taxon>Flavobacteriaceae</taxon>
        <taxon>Winogradskyella</taxon>
    </lineage>
</organism>
<accession>A0A7K1G8A8</accession>
<proteinExistence type="predicted"/>
<sequence>MLKLKTHKYYFFLALLMALAYLISKLLKLTFVFNIVGTYSVILYSDIFVFMFLSVLILALIYWSLFKGNIKLIDGLSKIHTTITIAGVLLFTIFLSFYDFVSPSGANSRFPLFDNPIKNTKVLVTIIVTVSVSQLILILNIVISLVKYFQKTD</sequence>
<reference evidence="2 3" key="1">
    <citation type="submission" date="2019-11" db="EMBL/GenBank/DDBJ databases">
        <title>Winogradskyella ouciana sp. nov., isolated from the hadal seawater of the Mariana Trench.</title>
        <authorList>
            <person name="Liu R."/>
        </authorList>
    </citation>
    <scope>NUCLEOTIDE SEQUENCE [LARGE SCALE GENOMIC DNA]</scope>
    <source>
        <strain evidence="2 3">ZXX205</strain>
    </source>
</reference>
<gene>
    <name evidence="2" type="ORF">F1003_01095</name>
</gene>
<keyword evidence="1" id="KW-1133">Transmembrane helix</keyword>
<dbReference type="RefSeq" id="WP_155087355.1">
    <property type="nucleotide sequence ID" value="NZ_WJYA01000002.1"/>
</dbReference>
<evidence type="ECO:0000313" key="3">
    <source>
        <dbReference type="Proteomes" id="UP000447545"/>
    </source>
</evidence>
<keyword evidence="3" id="KW-1185">Reference proteome</keyword>
<keyword evidence="1" id="KW-0472">Membrane</keyword>
<dbReference type="AlphaFoldDB" id="A0A7K1G8A8"/>
<comment type="caution">
    <text evidence="2">The sequence shown here is derived from an EMBL/GenBank/DDBJ whole genome shotgun (WGS) entry which is preliminary data.</text>
</comment>
<feature type="transmembrane region" description="Helical" evidence="1">
    <location>
        <begin position="122"/>
        <end position="146"/>
    </location>
</feature>
<feature type="transmembrane region" description="Helical" evidence="1">
    <location>
        <begin position="12"/>
        <end position="36"/>
    </location>
</feature>
<keyword evidence="1" id="KW-0812">Transmembrane</keyword>
<feature type="transmembrane region" description="Helical" evidence="1">
    <location>
        <begin position="83"/>
        <end position="102"/>
    </location>
</feature>
<dbReference type="EMBL" id="WJYA01000002">
    <property type="protein sequence ID" value="MTE25510.1"/>
    <property type="molecule type" value="Genomic_DNA"/>
</dbReference>
<evidence type="ECO:0000256" key="1">
    <source>
        <dbReference type="SAM" id="Phobius"/>
    </source>
</evidence>
<evidence type="ECO:0000313" key="2">
    <source>
        <dbReference type="EMBL" id="MTE25510.1"/>
    </source>
</evidence>
<dbReference type="Proteomes" id="UP000447545">
    <property type="component" value="Unassembled WGS sequence"/>
</dbReference>